<dbReference type="Proteomes" id="UP001161257">
    <property type="component" value="Unassembled WGS sequence"/>
</dbReference>
<dbReference type="RefSeq" id="WP_274080232.1">
    <property type="nucleotide sequence ID" value="NZ_BSKF01000001.1"/>
</dbReference>
<dbReference type="AlphaFoldDB" id="A0AA37R9D6"/>
<organism evidence="1 2">
    <name type="scientific">Pseudomonas putida</name>
    <name type="common">Arthrobacter siderocapsulatus</name>
    <dbReference type="NCBI Taxonomy" id="303"/>
    <lineage>
        <taxon>Bacteria</taxon>
        <taxon>Pseudomonadati</taxon>
        <taxon>Pseudomonadota</taxon>
        <taxon>Gammaproteobacteria</taxon>
        <taxon>Pseudomonadales</taxon>
        <taxon>Pseudomonadaceae</taxon>
        <taxon>Pseudomonas</taxon>
    </lineage>
</organism>
<evidence type="ECO:0000313" key="1">
    <source>
        <dbReference type="EMBL" id="GLO34180.1"/>
    </source>
</evidence>
<dbReference type="EMBL" id="BSKJ01000002">
    <property type="protein sequence ID" value="GLO34180.1"/>
    <property type="molecule type" value="Genomic_DNA"/>
</dbReference>
<sequence length="207" mass="23613">MQQHEAVVVGASLVSFIPGVSLEQRKAVKLASLWAETVTLKDMAEETRQEQYQYYRKKLMFLGWDAKSAEEVHWPDPQRPKIVDQALSKIDALAGPRHSSCMALAFEVLKRNGKALLHFESRSKGREQFQLLSCAPVSSNYVDIVVYHEAGTISAFTSGFLFRERRNMHVTAELVRFNTRLFNQERRSAVERALVTIALKEIVEMEV</sequence>
<name>A0AA37R9D6_PSEPU</name>
<proteinExistence type="predicted"/>
<protein>
    <submittedName>
        <fullName evidence="1">Uncharacterized protein</fullName>
    </submittedName>
</protein>
<gene>
    <name evidence="1" type="ORF">PPUN14671_10130</name>
</gene>
<accession>A0AA37R9D6</accession>
<evidence type="ECO:0000313" key="2">
    <source>
        <dbReference type="Proteomes" id="UP001161257"/>
    </source>
</evidence>
<comment type="caution">
    <text evidence="1">The sequence shown here is derived from an EMBL/GenBank/DDBJ whole genome shotgun (WGS) entry which is preliminary data.</text>
</comment>
<reference evidence="1" key="1">
    <citation type="submission" date="2023-01" db="EMBL/GenBank/DDBJ databases">
        <title>Whole-genome sequence of Pseudomonas putida NBRC 14671.</title>
        <authorList>
            <person name="Morohoshi T."/>
            <person name="Someya N."/>
        </authorList>
    </citation>
    <scope>NUCLEOTIDE SEQUENCE</scope>
    <source>
        <strain evidence="1">NBRC 14671</strain>
    </source>
</reference>